<dbReference type="AlphaFoldDB" id="A0A5R9PI21"/>
<gene>
    <name evidence="2" type="ORF">E5S66_07790</name>
</gene>
<feature type="domain" description="NAD(P)-binding" evidence="1">
    <location>
        <begin position="33"/>
        <end position="175"/>
    </location>
</feature>
<evidence type="ECO:0000259" key="1">
    <source>
        <dbReference type="Pfam" id="PF13460"/>
    </source>
</evidence>
<keyword evidence="3" id="KW-1185">Reference proteome</keyword>
<protein>
    <submittedName>
        <fullName evidence="2">Oxidoreductase</fullName>
    </submittedName>
</protein>
<sequence>MGARLGRGALLFPALPGAQLRSRAMGKQVLLVGATGLVGQGVLEVLLRSPDIAGVTALVRGPFPIAHPKLRVLRAPGLSAAALAALDLSGLDACLYCAGPLPLGMTEAAYSEATVATLARVVDAYATANPRGFVAYISGMGADPASRLMPLRIKGEAEMVLAHSGLAHTSLRPGVVRPLSGIASPHLLRRWLYALGAPVLAAAGRCLPGVFTSTRAIGECMLRLVVDDRARPAVIENAGIARAARASG</sequence>
<proteinExistence type="predicted"/>
<dbReference type="PANTHER" id="PTHR14097:SF8">
    <property type="entry name" value="NAD(P)-BINDING DOMAIN-CONTAINING PROTEIN"/>
    <property type="match status" value="1"/>
</dbReference>
<reference evidence="2 3" key="1">
    <citation type="submission" date="2019-04" db="EMBL/GenBank/DDBJ databases">
        <authorList>
            <person name="Grouzdev D.S."/>
            <person name="Nazina T.N."/>
        </authorList>
    </citation>
    <scope>NUCLEOTIDE SEQUENCE [LARGE SCALE GENOMIC DNA]</scope>
    <source>
        <strain evidence="2 3">SHC 3-19</strain>
    </source>
</reference>
<evidence type="ECO:0000313" key="3">
    <source>
        <dbReference type="Proteomes" id="UP000308508"/>
    </source>
</evidence>
<evidence type="ECO:0000313" key="2">
    <source>
        <dbReference type="EMBL" id="TLX22398.1"/>
    </source>
</evidence>
<name>A0A5R9PI21_9GAMM</name>
<dbReference type="SUPFAM" id="SSF51735">
    <property type="entry name" value="NAD(P)-binding Rossmann-fold domains"/>
    <property type="match status" value="1"/>
</dbReference>
<dbReference type="EMBL" id="SROY01000002">
    <property type="protein sequence ID" value="TLX22398.1"/>
    <property type="molecule type" value="Genomic_DNA"/>
</dbReference>
<organism evidence="2 3">
    <name type="scientific">Thermomonas fusca</name>
    <dbReference type="NCBI Taxonomy" id="215690"/>
    <lineage>
        <taxon>Bacteria</taxon>
        <taxon>Pseudomonadati</taxon>
        <taxon>Pseudomonadota</taxon>
        <taxon>Gammaproteobacteria</taxon>
        <taxon>Lysobacterales</taxon>
        <taxon>Lysobacteraceae</taxon>
        <taxon>Thermomonas</taxon>
    </lineage>
</organism>
<dbReference type="InterPro" id="IPR016040">
    <property type="entry name" value="NAD(P)-bd_dom"/>
</dbReference>
<accession>A0A5R9PI21</accession>
<dbReference type="Gene3D" id="3.40.50.720">
    <property type="entry name" value="NAD(P)-binding Rossmann-like Domain"/>
    <property type="match status" value="1"/>
</dbReference>
<dbReference type="Pfam" id="PF13460">
    <property type="entry name" value="NAD_binding_10"/>
    <property type="match status" value="1"/>
</dbReference>
<dbReference type="Proteomes" id="UP000308508">
    <property type="component" value="Unassembled WGS sequence"/>
</dbReference>
<dbReference type="InterPro" id="IPR036291">
    <property type="entry name" value="NAD(P)-bd_dom_sf"/>
</dbReference>
<comment type="caution">
    <text evidence="2">The sequence shown here is derived from an EMBL/GenBank/DDBJ whole genome shotgun (WGS) entry which is preliminary data.</text>
</comment>
<dbReference type="PANTHER" id="PTHR14097">
    <property type="entry name" value="OXIDOREDUCTASE HTATIP2"/>
    <property type="match status" value="1"/>
</dbReference>